<organism evidence="4 5">
    <name type="scientific">Pseudoalteromonas ruthenica</name>
    <dbReference type="NCBI Taxonomy" id="151081"/>
    <lineage>
        <taxon>Bacteria</taxon>
        <taxon>Pseudomonadati</taxon>
        <taxon>Pseudomonadota</taxon>
        <taxon>Gammaproteobacteria</taxon>
        <taxon>Alteromonadales</taxon>
        <taxon>Pseudoalteromonadaceae</taxon>
        <taxon>Pseudoalteromonas</taxon>
    </lineage>
</organism>
<feature type="non-terminal residue" evidence="4">
    <location>
        <position position="1"/>
    </location>
</feature>
<dbReference type="PANTHER" id="PTHR43097:SF5">
    <property type="entry name" value="GLUTAMATE--TRNA LIGASE"/>
    <property type="match status" value="1"/>
</dbReference>
<dbReference type="GO" id="GO:0005829">
    <property type="term" value="C:cytosol"/>
    <property type="evidence" value="ECO:0007669"/>
    <property type="project" value="TreeGrafter"/>
</dbReference>
<dbReference type="PANTHER" id="PTHR43097">
    <property type="entry name" value="GLUTAMINE-TRNA LIGASE"/>
    <property type="match status" value="1"/>
</dbReference>
<accession>A0A5S3YKE8</accession>
<dbReference type="GO" id="GO:0006425">
    <property type="term" value="P:glutaminyl-tRNA aminoacylation"/>
    <property type="evidence" value="ECO:0007669"/>
    <property type="project" value="TreeGrafter"/>
</dbReference>
<proteinExistence type="predicted"/>
<comment type="caution">
    <text evidence="4">The sequence shown here is derived from an EMBL/GenBank/DDBJ whole genome shotgun (WGS) entry which is preliminary data.</text>
</comment>
<dbReference type="EMBL" id="PNCG01000686">
    <property type="protein sequence ID" value="TMP74901.1"/>
    <property type="molecule type" value="Genomic_DNA"/>
</dbReference>
<dbReference type="Gene3D" id="2.40.240.10">
    <property type="entry name" value="Ribosomal Protein L25, Chain P"/>
    <property type="match status" value="1"/>
</dbReference>
<dbReference type="InterPro" id="IPR050132">
    <property type="entry name" value="Gln/Glu-tRNA_Ligase"/>
</dbReference>
<feature type="non-terminal residue" evidence="4">
    <location>
        <position position="93"/>
    </location>
</feature>
<evidence type="ECO:0000313" key="5">
    <source>
        <dbReference type="Proteomes" id="UP000305874"/>
    </source>
</evidence>
<dbReference type="GO" id="GO:0005524">
    <property type="term" value="F:ATP binding"/>
    <property type="evidence" value="ECO:0007669"/>
    <property type="project" value="InterPro"/>
</dbReference>
<sequence length="93" mass="11020">REELNKKALRRMVVFDPIKIVITNYTESEEWLDSENNPEDPNGGTRKIPFSKEIFIEAEDFMENPPKKYFRLAPQQMVRLKSAYIIQCNEVIK</sequence>
<reference evidence="4 5" key="1">
    <citation type="submission" date="2017-12" db="EMBL/GenBank/DDBJ databases">
        <authorList>
            <person name="Paulsen S."/>
            <person name="Gram L.K."/>
        </authorList>
    </citation>
    <scope>NUCLEOTIDE SEQUENCE [LARGE SCALE GENOMIC DNA]</scope>
    <source>
        <strain evidence="4 5">S2897</strain>
    </source>
</reference>
<evidence type="ECO:0000259" key="3">
    <source>
        <dbReference type="Pfam" id="PF03950"/>
    </source>
</evidence>
<dbReference type="GO" id="GO:0004819">
    <property type="term" value="F:glutamine-tRNA ligase activity"/>
    <property type="evidence" value="ECO:0007669"/>
    <property type="project" value="TreeGrafter"/>
</dbReference>
<dbReference type="Pfam" id="PF03950">
    <property type="entry name" value="tRNA-synt_1c_C"/>
    <property type="match status" value="1"/>
</dbReference>
<dbReference type="InterPro" id="IPR020059">
    <property type="entry name" value="Glu/Gln-tRNA-synth_Ib_codon-bd"/>
</dbReference>
<dbReference type="Proteomes" id="UP000305874">
    <property type="component" value="Unassembled WGS sequence"/>
</dbReference>
<keyword evidence="4" id="KW-0436">Ligase</keyword>
<dbReference type="AlphaFoldDB" id="A0A5S3YKE8"/>
<evidence type="ECO:0000313" key="4">
    <source>
        <dbReference type="EMBL" id="TMP74901.1"/>
    </source>
</evidence>
<reference evidence="5" key="2">
    <citation type="submission" date="2019-06" db="EMBL/GenBank/DDBJ databases">
        <title>Co-occurence of chitin degradation, pigmentation and bioactivity in marine Pseudoalteromonas.</title>
        <authorList>
            <person name="Sonnenschein E.C."/>
            <person name="Bech P.K."/>
        </authorList>
    </citation>
    <scope>NUCLEOTIDE SEQUENCE [LARGE SCALE GENOMIC DNA]</scope>
    <source>
        <strain evidence="5">S2897</strain>
    </source>
</reference>
<evidence type="ECO:0000256" key="2">
    <source>
        <dbReference type="ARBA" id="ARBA00035479"/>
    </source>
</evidence>
<dbReference type="InterPro" id="IPR011035">
    <property type="entry name" value="Ribosomal_bL25/Gln-tRNA_synth"/>
</dbReference>
<keyword evidence="1" id="KW-0648">Protein biosynthesis</keyword>
<evidence type="ECO:0000256" key="1">
    <source>
        <dbReference type="ARBA" id="ARBA00022917"/>
    </source>
</evidence>
<dbReference type="SUPFAM" id="SSF50715">
    <property type="entry name" value="Ribosomal protein L25-like"/>
    <property type="match status" value="1"/>
</dbReference>
<dbReference type="InterPro" id="IPR020056">
    <property type="entry name" value="Rbsml_bL25/Gln-tRNA_synth_N"/>
</dbReference>
<protein>
    <recommendedName>
        <fullName evidence="2">50S ribosomal protein L25</fullName>
    </recommendedName>
</protein>
<gene>
    <name evidence="4" type="ORF">CWC05_22080</name>
</gene>
<name>A0A5S3YKE8_9GAMM</name>
<feature type="domain" description="Glutamyl/glutaminyl-tRNA synthetase class Ib anti-codon binding" evidence="3">
    <location>
        <begin position="8"/>
        <end position="91"/>
    </location>
</feature>